<reference evidence="3 4" key="1">
    <citation type="submission" date="2018-12" db="EMBL/GenBank/DDBJ databases">
        <title>Complete genome sequence of Streptomyces ficellus NRRL8067, the producer of ficellomycin, feldamycin and nojirimycin.</title>
        <authorList>
            <person name="Zhang H."/>
            <person name="Yue R."/>
            <person name="Liu Y."/>
            <person name="Li M."/>
            <person name="Mu H."/>
            <person name="Zhang J."/>
        </authorList>
    </citation>
    <scope>NUCLEOTIDE SEQUENCE [LARGE SCALE GENOMIC DNA]</scope>
    <source>
        <strain evidence="3 4">NRRL 8067</strain>
    </source>
</reference>
<accession>A0A6I6FI03</accession>
<dbReference type="EMBL" id="CP034279">
    <property type="protein sequence ID" value="QGV78229.1"/>
    <property type="molecule type" value="Genomic_DNA"/>
</dbReference>
<evidence type="ECO:0000313" key="4">
    <source>
        <dbReference type="Proteomes" id="UP000422572"/>
    </source>
</evidence>
<organism evidence="3 4">
    <name type="scientific">Streptomyces ficellus</name>
    <dbReference type="NCBI Taxonomy" id="1977088"/>
    <lineage>
        <taxon>Bacteria</taxon>
        <taxon>Bacillati</taxon>
        <taxon>Actinomycetota</taxon>
        <taxon>Actinomycetes</taxon>
        <taxon>Kitasatosporales</taxon>
        <taxon>Streptomycetaceae</taxon>
        <taxon>Streptomyces</taxon>
    </lineage>
</organism>
<dbReference type="Proteomes" id="UP000422572">
    <property type="component" value="Chromosome"/>
</dbReference>
<gene>
    <name evidence="3" type="ORF">EIZ62_08200</name>
</gene>
<dbReference type="AlphaFoldDB" id="A0A6I6FI03"/>
<dbReference type="OrthoDB" id="5177574at2"/>
<feature type="domain" description="Beta-lactamase-related" evidence="2">
    <location>
        <begin position="57"/>
        <end position="361"/>
    </location>
</feature>
<dbReference type="PANTHER" id="PTHR46825:SF7">
    <property type="entry name" value="D-ALANYL-D-ALANINE CARBOXYPEPTIDASE"/>
    <property type="match status" value="1"/>
</dbReference>
<dbReference type="InterPro" id="IPR001466">
    <property type="entry name" value="Beta-lactam-related"/>
</dbReference>
<dbReference type="InterPro" id="IPR050491">
    <property type="entry name" value="AmpC-like"/>
</dbReference>
<keyword evidence="1" id="KW-0732">Signal</keyword>
<feature type="signal peptide" evidence="1">
    <location>
        <begin position="1"/>
        <end position="23"/>
    </location>
</feature>
<dbReference type="GO" id="GO:0016787">
    <property type="term" value="F:hydrolase activity"/>
    <property type="evidence" value="ECO:0007669"/>
    <property type="project" value="UniProtKB-KW"/>
</dbReference>
<evidence type="ECO:0000313" key="3">
    <source>
        <dbReference type="EMBL" id="QGV78229.1"/>
    </source>
</evidence>
<dbReference type="InterPro" id="IPR012338">
    <property type="entry name" value="Beta-lactam/transpept-like"/>
</dbReference>
<dbReference type="Pfam" id="PF00144">
    <property type="entry name" value="Beta-lactamase"/>
    <property type="match status" value="1"/>
</dbReference>
<sequence length="380" mass="40188">MNTRTRALLAAALVLGVAAGPLAAPAGAREPAAASRAHIGPDAAALAGLPDDDATAALVRVGGTGGSWRGSAGVHDLRSGRPADPAGRFRAGSVTKVFTAAVVLQLAGEGKVDLDGYVRDYLPDLIPAAYGKVKVRQLLDHTHGMPGADVPGKDVHDWYAHRFDVRDPRATVASATAKERVAPPGEVQRYGNIGYTVAGLLIERVSGDRYENQVARRILRPLGLRGTYFPGASPRIRGPHNHGYQVFPLADGASELRDVTVWGVTEAWAAGDLVSTTADLERFLLALFRGEVVRGPLLKEMFTVPAGVPGATMSAGLQRYEAEDGRVLWLKTGGRWGYNTMIAATGDLSRTLVYSVNSTDAKGLEGNPVAERITRAAFAR</sequence>
<dbReference type="KEGG" id="sfic:EIZ62_08200"/>
<dbReference type="SUPFAM" id="SSF56601">
    <property type="entry name" value="beta-lactamase/transpeptidase-like"/>
    <property type="match status" value="1"/>
</dbReference>
<evidence type="ECO:0000256" key="1">
    <source>
        <dbReference type="SAM" id="SignalP"/>
    </source>
</evidence>
<name>A0A6I6FI03_9ACTN</name>
<keyword evidence="4" id="KW-1185">Reference proteome</keyword>
<protein>
    <submittedName>
        <fullName evidence="3">Class A beta-lactamase-related serine hydrolase</fullName>
    </submittedName>
</protein>
<dbReference type="PANTHER" id="PTHR46825">
    <property type="entry name" value="D-ALANYL-D-ALANINE-CARBOXYPEPTIDASE/ENDOPEPTIDASE AMPH"/>
    <property type="match status" value="1"/>
</dbReference>
<feature type="chain" id="PRO_5038788080" evidence="1">
    <location>
        <begin position="24"/>
        <end position="380"/>
    </location>
</feature>
<dbReference type="Gene3D" id="3.40.710.10">
    <property type="entry name" value="DD-peptidase/beta-lactamase superfamily"/>
    <property type="match status" value="1"/>
</dbReference>
<evidence type="ECO:0000259" key="2">
    <source>
        <dbReference type="Pfam" id="PF00144"/>
    </source>
</evidence>
<keyword evidence="3" id="KW-0378">Hydrolase</keyword>
<proteinExistence type="predicted"/>
<dbReference type="RefSeq" id="WP_156692040.1">
    <property type="nucleotide sequence ID" value="NZ_CP034279.1"/>
</dbReference>